<name>A0AAN5IBL5_9BILA</name>
<evidence type="ECO:0000256" key="1">
    <source>
        <dbReference type="ARBA" id="ARBA00004123"/>
    </source>
</evidence>
<dbReference type="SMART" id="SM00573">
    <property type="entry name" value="HSA"/>
    <property type="match status" value="1"/>
</dbReference>
<dbReference type="Proteomes" id="UP001328107">
    <property type="component" value="Unassembled WGS sequence"/>
</dbReference>
<dbReference type="SUPFAM" id="SSF160481">
    <property type="entry name" value="BRK domain-like"/>
    <property type="match status" value="1"/>
</dbReference>
<evidence type="ECO:0000256" key="2">
    <source>
        <dbReference type="ARBA" id="ARBA00023015"/>
    </source>
</evidence>
<reference evidence="8" key="1">
    <citation type="submission" date="2022-10" db="EMBL/GenBank/DDBJ databases">
        <title>Genome assembly of Pristionchus species.</title>
        <authorList>
            <person name="Yoshida K."/>
            <person name="Sommer R.J."/>
        </authorList>
    </citation>
    <scope>NUCLEOTIDE SEQUENCE [LARGE SCALE GENOMIC DNA]</scope>
    <source>
        <strain evidence="8">RS5460</strain>
    </source>
</reference>
<keyword evidence="5" id="KW-0175">Coiled coil</keyword>
<dbReference type="EMBL" id="BTRK01000006">
    <property type="protein sequence ID" value="GMR60117.1"/>
    <property type="molecule type" value="Genomic_DNA"/>
</dbReference>
<dbReference type="AlphaFoldDB" id="A0AAN5IBL5"/>
<accession>A0AAN5IBL5</accession>
<keyword evidence="2" id="KW-0805">Transcription regulation</keyword>
<dbReference type="Gene3D" id="1.20.5.170">
    <property type="match status" value="1"/>
</dbReference>
<dbReference type="GO" id="GO:0005634">
    <property type="term" value="C:nucleus"/>
    <property type="evidence" value="ECO:0007669"/>
    <property type="project" value="UniProtKB-SubCell"/>
</dbReference>
<protein>
    <recommendedName>
        <fullName evidence="6">HSA domain-containing protein</fullName>
    </recommendedName>
</protein>
<evidence type="ECO:0000259" key="6">
    <source>
        <dbReference type="PROSITE" id="PS51204"/>
    </source>
</evidence>
<feature type="non-terminal residue" evidence="7">
    <location>
        <position position="317"/>
    </location>
</feature>
<dbReference type="InterPro" id="IPR014012">
    <property type="entry name" value="HSA_dom"/>
</dbReference>
<dbReference type="PROSITE" id="PS51204">
    <property type="entry name" value="HSA"/>
    <property type="match status" value="1"/>
</dbReference>
<organism evidence="7 8">
    <name type="scientific">Pristionchus mayeri</name>
    <dbReference type="NCBI Taxonomy" id="1317129"/>
    <lineage>
        <taxon>Eukaryota</taxon>
        <taxon>Metazoa</taxon>
        <taxon>Ecdysozoa</taxon>
        <taxon>Nematoda</taxon>
        <taxon>Chromadorea</taxon>
        <taxon>Rhabditida</taxon>
        <taxon>Rhabditina</taxon>
        <taxon>Diplogasteromorpha</taxon>
        <taxon>Diplogasteroidea</taxon>
        <taxon>Neodiplogasteridae</taxon>
        <taxon>Pristionchus</taxon>
    </lineage>
</organism>
<dbReference type="Pfam" id="PF07529">
    <property type="entry name" value="HSA"/>
    <property type="match status" value="1"/>
</dbReference>
<evidence type="ECO:0000313" key="7">
    <source>
        <dbReference type="EMBL" id="GMR60117.1"/>
    </source>
</evidence>
<dbReference type="Pfam" id="PF07533">
    <property type="entry name" value="BRK"/>
    <property type="match status" value="1"/>
</dbReference>
<evidence type="ECO:0000256" key="4">
    <source>
        <dbReference type="ARBA" id="ARBA00023242"/>
    </source>
</evidence>
<feature type="non-terminal residue" evidence="7">
    <location>
        <position position="1"/>
    </location>
</feature>
<feature type="coiled-coil region" evidence="5">
    <location>
        <begin position="171"/>
        <end position="198"/>
    </location>
</feature>
<gene>
    <name evidence="7" type="ORF">PMAYCL1PPCAC_30312</name>
</gene>
<evidence type="ECO:0000256" key="3">
    <source>
        <dbReference type="ARBA" id="ARBA00023163"/>
    </source>
</evidence>
<dbReference type="InterPro" id="IPR006576">
    <property type="entry name" value="BRK_domain"/>
</dbReference>
<proteinExistence type="predicted"/>
<dbReference type="Gene3D" id="3.40.5.120">
    <property type="match status" value="1"/>
</dbReference>
<keyword evidence="8" id="KW-1185">Reference proteome</keyword>
<sequence>LLQALVRYHQRPNRVTTVPIPRGIDPKVLMQERENRISERIALRIKDLSNNKEEVPPHLRIVADIELRALKLVNFQAQIRNEVMQSLKFDTTLHTAVNPYAYRRVKKQSLREARITEQLEKQRKVEQEWKKKQSHGALLNAIMQHSRQFKEFHRSNARSTDRTKRAVLTWHQNSDRERKKEEARNEQMRMQLLKQEDEEGYKKLLDEKKDKRLLHLLEQTDAFIGSLTDKVKAHQSVEKRKKREEKALANNDGRILLISGVRLREISTGKFLPREETPIQEEVESWLAAHPEYEIAPKDVFSDDSEDEDEVAIPFSC</sequence>
<feature type="domain" description="HSA" evidence="6">
    <location>
        <begin position="123"/>
        <end position="195"/>
    </location>
</feature>
<keyword evidence="3" id="KW-0804">Transcription</keyword>
<evidence type="ECO:0000313" key="8">
    <source>
        <dbReference type="Proteomes" id="UP001328107"/>
    </source>
</evidence>
<comment type="caution">
    <text evidence="7">The sequence shown here is derived from an EMBL/GenBank/DDBJ whole genome shotgun (WGS) entry which is preliminary data.</text>
</comment>
<keyword evidence="4" id="KW-0539">Nucleus</keyword>
<evidence type="ECO:0000256" key="5">
    <source>
        <dbReference type="SAM" id="Coils"/>
    </source>
</evidence>
<comment type="subcellular location">
    <subcellularLocation>
        <location evidence="1">Nucleus</location>
    </subcellularLocation>
</comment>
<dbReference type="InterPro" id="IPR037259">
    <property type="entry name" value="BRK_sf"/>
</dbReference>